<name>A0A645J7Q7_9ZZZZ</name>
<comment type="caution">
    <text evidence="1">The sequence shown here is derived from an EMBL/GenBank/DDBJ whole genome shotgun (WGS) entry which is preliminary data.</text>
</comment>
<accession>A0A645J7Q7</accession>
<proteinExistence type="predicted"/>
<organism evidence="1">
    <name type="scientific">bioreactor metagenome</name>
    <dbReference type="NCBI Taxonomy" id="1076179"/>
    <lineage>
        <taxon>unclassified sequences</taxon>
        <taxon>metagenomes</taxon>
        <taxon>ecological metagenomes</taxon>
    </lineage>
</organism>
<evidence type="ECO:0008006" key="2">
    <source>
        <dbReference type="Google" id="ProtNLM"/>
    </source>
</evidence>
<dbReference type="EMBL" id="VSSQ01133904">
    <property type="protein sequence ID" value="MPN59651.1"/>
    <property type="molecule type" value="Genomic_DNA"/>
</dbReference>
<reference evidence="1" key="1">
    <citation type="submission" date="2019-08" db="EMBL/GenBank/DDBJ databases">
        <authorList>
            <person name="Kucharzyk K."/>
            <person name="Murdoch R.W."/>
            <person name="Higgins S."/>
            <person name="Loffler F."/>
        </authorList>
    </citation>
    <scope>NUCLEOTIDE SEQUENCE</scope>
</reference>
<dbReference type="AlphaFoldDB" id="A0A645J7Q7"/>
<sequence length="62" mass="7330">MGVSFLPVYVIYESVRHESLSIIDVDMNPIQFWSQLFYHKNRWVTPQMEGLIKVICENSNLL</sequence>
<evidence type="ECO:0000313" key="1">
    <source>
        <dbReference type="EMBL" id="MPN59651.1"/>
    </source>
</evidence>
<protein>
    <recommendedName>
        <fullName evidence="2">LysR substrate-binding domain-containing protein</fullName>
    </recommendedName>
</protein>
<gene>
    <name evidence="1" type="ORF">SDC9_207373</name>
</gene>